<keyword evidence="2" id="KW-1185">Reference proteome</keyword>
<dbReference type="InterPro" id="IPR014825">
    <property type="entry name" value="DNA_alkylation"/>
</dbReference>
<dbReference type="RefSeq" id="WP_009579403.1">
    <property type="nucleotide sequence ID" value="NZ_AMZN01000029.1"/>
</dbReference>
<evidence type="ECO:0000313" key="1">
    <source>
        <dbReference type="EMBL" id="ELR71961.1"/>
    </source>
</evidence>
<accession>L8JSL3</accession>
<dbReference type="CDD" id="cd06561">
    <property type="entry name" value="AlkD_like"/>
    <property type="match status" value="1"/>
</dbReference>
<dbReference type="EMBL" id="AMZN01000029">
    <property type="protein sequence ID" value="ELR71961.1"/>
    <property type="molecule type" value="Genomic_DNA"/>
</dbReference>
<dbReference type="eggNOG" id="COG4912">
    <property type="taxonomic scope" value="Bacteria"/>
</dbReference>
<gene>
    <name evidence="1" type="ORF">C900_01956</name>
</gene>
<evidence type="ECO:0008006" key="3">
    <source>
        <dbReference type="Google" id="ProtNLM"/>
    </source>
</evidence>
<comment type="caution">
    <text evidence="1">The sequence shown here is derived from an EMBL/GenBank/DDBJ whole genome shotgun (WGS) entry which is preliminary data.</text>
</comment>
<dbReference type="PATRIC" id="fig|1237149.3.peg.1912"/>
<proteinExistence type="predicted"/>
<protein>
    <recommendedName>
        <fullName evidence="3">DNA alkylation repair enzyme</fullName>
    </recommendedName>
</protein>
<dbReference type="STRING" id="1237149.C900_01956"/>
<dbReference type="AlphaFoldDB" id="L8JSL3"/>
<dbReference type="Proteomes" id="UP000011135">
    <property type="component" value="Unassembled WGS sequence"/>
</dbReference>
<dbReference type="InterPro" id="IPR016024">
    <property type="entry name" value="ARM-type_fold"/>
</dbReference>
<name>L8JSL3_9BACT</name>
<sequence>MTLQEILIRLKSLSHEKMYAHNVKNGAGENQFGVKLGDLRKMAKEVRTNHELALELWKTGNIDARLLSILIMKPKSLTADELNEMVKSIRFVQVADWFNAYIIKEHAERDFLREKWLNSDNIWAARAGWSLTAGRVARDAEGLDLNKILERLESEMAKVAPEVQWTMNSALAQIGIDHPKHRKRAIEIDEKLGIYRDYPVSKGCTSPFAPIWINEIVKRQKLT</sequence>
<dbReference type="OrthoDB" id="1117222at2"/>
<evidence type="ECO:0000313" key="2">
    <source>
        <dbReference type="Proteomes" id="UP000011135"/>
    </source>
</evidence>
<dbReference type="Pfam" id="PF08713">
    <property type="entry name" value="DNA_alkylation"/>
    <property type="match status" value="1"/>
</dbReference>
<organism evidence="1 2">
    <name type="scientific">Fulvivirga imtechensis AK7</name>
    <dbReference type="NCBI Taxonomy" id="1237149"/>
    <lineage>
        <taxon>Bacteria</taxon>
        <taxon>Pseudomonadati</taxon>
        <taxon>Bacteroidota</taxon>
        <taxon>Cytophagia</taxon>
        <taxon>Cytophagales</taxon>
        <taxon>Fulvivirgaceae</taxon>
        <taxon>Fulvivirga</taxon>
    </lineage>
</organism>
<dbReference type="Gene3D" id="1.25.10.90">
    <property type="match status" value="1"/>
</dbReference>
<dbReference type="PANTHER" id="PTHR41291">
    <property type="entry name" value="DNA ALKYLATION REPAIR PROTEIN"/>
    <property type="match status" value="1"/>
</dbReference>
<dbReference type="SUPFAM" id="SSF48371">
    <property type="entry name" value="ARM repeat"/>
    <property type="match status" value="1"/>
</dbReference>
<dbReference type="PANTHER" id="PTHR41291:SF1">
    <property type="entry name" value="DNA ALKYLATION REPAIR PROTEIN"/>
    <property type="match status" value="1"/>
</dbReference>
<reference evidence="1 2" key="1">
    <citation type="submission" date="2012-12" db="EMBL/GenBank/DDBJ databases">
        <title>Genome assembly of Fulvivirga imtechensis AK7.</title>
        <authorList>
            <person name="Nupur N."/>
            <person name="Khatri I."/>
            <person name="Kumar R."/>
            <person name="Subramanian S."/>
            <person name="Pinnaka A."/>
        </authorList>
    </citation>
    <scope>NUCLEOTIDE SEQUENCE [LARGE SCALE GENOMIC DNA]</scope>
    <source>
        <strain evidence="1 2">AK7</strain>
    </source>
</reference>